<comment type="caution">
    <text evidence="1">The sequence shown here is derived from an EMBL/GenBank/DDBJ whole genome shotgun (WGS) entry which is preliminary data.</text>
</comment>
<evidence type="ECO:0000313" key="1">
    <source>
        <dbReference type="EMBL" id="KAH7933412.1"/>
    </source>
</evidence>
<organism evidence="1 2">
    <name type="scientific">Dermacentor silvarum</name>
    <name type="common">Tick</name>
    <dbReference type="NCBI Taxonomy" id="543639"/>
    <lineage>
        <taxon>Eukaryota</taxon>
        <taxon>Metazoa</taxon>
        <taxon>Ecdysozoa</taxon>
        <taxon>Arthropoda</taxon>
        <taxon>Chelicerata</taxon>
        <taxon>Arachnida</taxon>
        <taxon>Acari</taxon>
        <taxon>Parasitiformes</taxon>
        <taxon>Ixodida</taxon>
        <taxon>Ixodoidea</taxon>
        <taxon>Ixodidae</taxon>
        <taxon>Rhipicephalinae</taxon>
        <taxon>Dermacentor</taxon>
    </lineage>
</organism>
<protein>
    <submittedName>
        <fullName evidence="1">Uncharacterized protein</fullName>
    </submittedName>
</protein>
<keyword evidence="2" id="KW-1185">Reference proteome</keyword>
<accession>A0ACB8C3H4</accession>
<sequence>MLLWIIGTGIAAASTGTNRMEAPLINRDFTAIGLTEAYFAAFMSMEGGSGLSNIGEEVKNPSQAIPCALILSSLLVTALYVFTNLAYFVVLKHATIASADATALNFAVESWSTAGALIIAILASVSTFGTLSAGFFSHSRLGFAASRRGHLPSFLSLISIRSSVPVAALLFRGILVVAFATIGSVESVVNCILLVSSFLGLFTPLSQITLRITMKDVPRSVTVPYVFIFLSFAVNLTMIAINVWQSTDYVMLITLGAILLAGTVAYVVFHVNRCVFPGTPIMTQFLQKLLFCETCEKKVMNEHGPPERQRDGQLSSGSGGHDSNARSFRFNDAVRRAR</sequence>
<gene>
    <name evidence="1" type="ORF">HPB49_012357</name>
</gene>
<evidence type="ECO:0000313" key="2">
    <source>
        <dbReference type="Proteomes" id="UP000821865"/>
    </source>
</evidence>
<dbReference type="Proteomes" id="UP000821865">
    <property type="component" value="Chromosome 9"/>
</dbReference>
<name>A0ACB8C3H4_DERSI</name>
<proteinExistence type="predicted"/>
<dbReference type="EMBL" id="CM023478">
    <property type="protein sequence ID" value="KAH7933412.1"/>
    <property type="molecule type" value="Genomic_DNA"/>
</dbReference>
<reference evidence="1" key="1">
    <citation type="submission" date="2020-05" db="EMBL/GenBank/DDBJ databases">
        <title>Large-scale comparative analyses of tick genomes elucidate their genetic diversity and vector capacities.</title>
        <authorList>
            <person name="Jia N."/>
            <person name="Wang J."/>
            <person name="Shi W."/>
            <person name="Du L."/>
            <person name="Sun Y."/>
            <person name="Zhan W."/>
            <person name="Jiang J."/>
            <person name="Wang Q."/>
            <person name="Zhang B."/>
            <person name="Ji P."/>
            <person name="Sakyi L.B."/>
            <person name="Cui X."/>
            <person name="Yuan T."/>
            <person name="Jiang B."/>
            <person name="Yang W."/>
            <person name="Lam T.T.-Y."/>
            <person name="Chang Q."/>
            <person name="Ding S."/>
            <person name="Wang X."/>
            <person name="Zhu J."/>
            <person name="Ruan X."/>
            <person name="Zhao L."/>
            <person name="Wei J."/>
            <person name="Que T."/>
            <person name="Du C."/>
            <person name="Cheng J."/>
            <person name="Dai P."/>
            <person name="Han X."/>
            <person name="Huang E."/>
            <person name="Gao Y."/>
            <person name="Liu J."/>
            <person name="Shao H."/>
            <person name="Ye R."/>
            <person name="Li L."/>
            <person name="Wei W."/>
            <person name="Wang X."/>
            <person name="Wang C."/>
            <person name="Yang T."/>
            <person name="Huo Q."/>
            <person name="Li W."/>
            <person name="Guo W."/>
            <person name="Chen H."/>
            <person name="Zhou L."/>
            <person name="Ni X."/>
            <person name="Tian J."/>
            <person name="Zhou Y."/>
            <person name="Sheng Y."/>
            <person name="Liu T."/>
            <person name="Pan Y."/>
            <person name="Xia L."/>
            <person name="Li J."/>
            <person name="Zhao F."/>
            <person name="Cao W."/>
        </authorList>
    </citation>
    <scope>NUCLEOTIDE SEQUENCE</scope>
    <source>
        <strain evidence="1">Dsil-2018</strain>
    </source>
</reference>